<dbReference type="AlphaFoldDB" id="A0A380GV29"/>
<dbReference type="InterPro" id="IPR010994">
    <property type="entry name" value="RuvA_2-like"/>
</dbReference>
<feature type="compositionally biased region" description="Low complexity" evidence="1">
    <location>
        <begin position="140"/>
        <end position="155"/>
    </location>
</feature>
<dbReference type="Proteomes" id="UP000254100">
    <property type="component" value="Unassembled WGS sequence"/>
</dbReference>
<dbReference type="OrthoDB" id="9790239at2"/>
<dbReference type="PANTHER" id="PTHR21180">
    <property type="entry name" value="ENDONUCLEASE/EXONUCLEASE/PHOSPHATASE FAMILY DOMAIN-CONTAINING PROTEIN 1"/>
    <property type="match status" value="1"/>
</dbReference>
<protein>
    <submittedName>
        <fullName evidence="4">ComE operon protein 1</fullName>
    </submittedName>
</protein>
<name>A0A380GV29_9STAP</name>
<dbReference type="PANTHER" id="PTHR21180:SF32">
    <property type="entry name" value="ENDONUCLEASE_EXONUCLEASE_PHOSPHATASE FAMILY DOMAIN-CONTAINING PROTEIN 1"/>
    <property type="match status" value="1"/>
</dbReference>
<accession>A0A380GV29</accession>
<dbReference type="InterPro" id="IPR003583">
    <property type="entry name" value="Hlx-hairpin-Hlx_DNA-bd_motif"/>
</dbReference>
<feature type="domain" description="Helix-hairpin-helix DNA-binding motif class 1" evidence="3">
    <location>
        <begin position="195"/>
        <end position="214"/>
    </location>
</feature>
<evidence type="ECO:0000313" key="4">
    <source>
        <dbReference type="EMBL" id="SUM57495.1"/>
    </source>
</evidence>
<keyword evidence="2" id="KW-0472">Membrane</keyword>
<evidence type="ECO:0000256" key="2">
    <source>
        <dbReference type="SAM" id="Phobius"/>
    </source>
</evidence>
<dbReference type="GO" id="GO:0006281">
    <property type="term" value="P:DNA repair"/>
    <property type="evidence" value="ECO:0007669"/>
    <property type="project" value="InterPro"/>
</dbReference>
<reference evidence="4 5" key="1">
    <citation type="submission" date="2018-06" db="EMBL/GenBank/DDBJ databases">
        <authorList>
            <consortium name="Pathogen Informatics"/>
            <person name="Doyle S."/>
        </authorList>
    </citation>
    <scope>NUCLEOTIDE SEQUENCE [LARGE SCALE GENOMIC DNA]</scope>
    <source>
        <strain evidence="4 5">NCTC13832</strain>
    </source>
</reference>
<dbReference type="GO" id="GO:0015628">
    <property type="term" value="P:protein secretion by the type II secretion system"/>
    <property type="evidence" value="ECO:0007669"/>
    <property type="project" value="TreeGrafter"/>
</dbReference>
<sequence>MSIFTQIQAWCLKNRALAIMGVLLAITIIVLLLNFHSQQREVTPSEPLIQEAVTNNASADTKLSHQSSPQTQQPTAIVVDIKGAVKHPNTYQMMSDDRMKQLLDKAEALPTADLSQINLAEKLSDQKMIYIPQKGEQTKNSGATTSNTTNGAQGQPINLNTAQLSDLTTIPGIGPAKAQAILAYREEKGQFQSVEELKEVKGIGDKTFENLSSYFTV</sequence>
<dbReference type="Gene3D" id="1.10.150.280">
    <property type="entry name" value="AF1531-like domain"/>
    <property type="match status" value="1"/>
</dbReference>
<dbReference type="NCBIfam" id="TIGR00426">
    <property type="entry name" value="competence protein ComEA helix-hairpin-helix repeat region"/>
    <property type="match status" value="1"/>
</dbReference>
<dbReference type="RefSeq" id="WP_044361106.1">
    <property type="nucleotide sequence ID" value="NZ_JXWY01000081.1"/>
</dbReference>
<evidence type="ECO:0000256" key="1">
    <source>
        <dbReference type="SAM" id="MobiDB-lite"/>
    </source>
</evidence>
<feature type="transmembrane region" description="Helical" evidence="2">
    <location>
        <begin position="16"/>
        <end position="35"/>
    </location>
</feature>
<proteinExistence type="predicted"/>
<keyword evidence="2" id="KW-0812">Transmembrane</keyword>
<organism evidence="4 5">
    <name type="scientific">Staphylococcus microti</name>
    <dbReference type="NCBI Taxonomy" id="569857"/>
    <lineage>
        <taxon>Bacteria</taxon>
        <taxon>Bacillati</taxon>
        <taxon>Bacillota</taxon>
        <taxon>Bacilli</taxon>
        <taxon>Bacillales</taxon>
        <taxon>Staphylococcaceae</taxon>
        <taxon>Staphylococcus</taxon>
    </lineage>
</organism>
<dbReference type="InterPro" id="IPR004509">
    <property type="entry name" value="Competence_ComEA_HhH"/>
</dbReference>
<evidence type="ECO:0000313" key="5">
    <source>
        <dbReference type="Proteomes" id="UP000254100"/>
    </source>
</evidence>
<feature type="region of interest" description="Disordered" evidence="1">
    <location>
        <begin position="135"/>
        <end position="156"/>
    </location>
</feature>
<dbReference type="GO" id="GO:0003677">
    <property type="term" value="F:DNA binding"/>
    <property type="evidence" value="ECO:0007669"/>
    <property type="project" value="InterPro"/>
</dbReference>
<dbReference type="EMBL" id="UHDT01000001">
    <property type="protein sequence ID" value="SUM57495.1"/>
    <property type="molecule type" value="Genomic_DNA"/>
</dbReference>
<dbReference type="SUPFAM" id="SSF47781">
    <property type="entry name" value="RuvA domain 2-like"/>
    <property type="match status" value="1"/>
</dbReference>
<dbReference type="InterPro" id="IPR051675">
    <property type="entry name" value="Endo/Exo/Phosphatase_dom_1"/>
</dbReference>
<feature type="domain" description="Helix-hairpin-helix DNA-binding motif class 1" evidence="3">
    <location>
        <begin position="165"/>
        <end position="184"/>
    </location>
</feature>
<evidence type="ECO:0000259" key="3">
    <source>
        <dbReference type="SMART" id="SM00278"/>
    </source>
</evidence>
<dbReference type="Pfam" id="PF12836">
    <property type="entry name" value="HHH_3"/>
    <property type="match status" value="1"/>
</dbReference>
<keyword evidence="2" id="KW-1133">Transmembrane helix</keyword>
<gene>
    <name evidence="4" type="primary">comEA</name>
    <name evidence="4" type="ORF">NCTC13832_01177</name>
</gene>
<dbReference type="GO" id="GO:0015627">
    <property type="term" value="C:type II protein secretion system complex"/>
    <property type="evidence" value="ECO:0007669"/>
    <property type="project" value="TreeGrafter"/>
</dbReference>
<dbReference type="SMART" id="SM00278">
    <property type="entry name" value="HhH1"/>
    <property type="match status" value="2"/>
</dbReference>